<feature type="signal peptide" evidence="3">
    <location>
        <begin position="1"/>
        <end position="17"/>
    </location>
</feature>
<dbReference type="EMBL" id="JADNYJ010000067">
    <property type="protein sequence ID" value="KAF8893224.1"/>
    <property type="molecule type" value="Genomic_DNA"/>
</dbReference>
<comment type="caution">
    <text evidence="4">The sequence shown here is derived from an EMBL/GenBank/DDBJ whole genome shotgun (WGS) entry which is preliminary data.</text>
</comment>
<accession>A0A9P5TMA2</accession>
<reference evidence="4" key="1">
    <citation type="submission" date="2020-11" db="EMBL/GenBank/DDBJ databases">
        <authorList>
            <consortium name="DOE Joint Genome Institute"/>
            <person name="Ahrendt S."/>
            <person name="Riley R."/>
            <person name="Andreopoulos W."/>
            <person name="LaButti K."/>
            <person name="Pangilinan J."/>
            <person name="Ruiz-duenas F.J."/>
            <person name="Barrasa J.M."/>
            <person name="Sanchez-Garcia M."/>
            <person name="Camarero S."/>
            <person name="Miyauchi S."/>
            <person name="Serrano A."/>
            <person name="Linde D."/>
            <person name="Babiker R."/>
            <person name="Drula E."/>
            <person name="Ayuso-Fernandez I."/>
            <person name="Pacheco R."/>
            <person name="Padilla G."/>
            <person name="Ferreira P."/>
            <person name="Barriuso J."/>
            <person name="Kellner H."/>
            <person name="Castanera R."/>
            <person name="Alfaro M."/>
            <person name="Ramirez L."/>
            <person name="Pisabarro A.G."/>
            <person name="Kuo A."/>
            <person name="Tritt A."/>
            <person name="Lipzen A."/>
            <person name="He G."/>
            <person name="Yan M."/>
            <person name="Ng V."/>
            <person name="Cullen D."/>
            <person name="Martin F."/>
            <person name="Rosso M.-N."/>
            <person name="Henrissat B."/>
            <person name="Hibbett D."/>
            <person name="Martinez A.T."/>
            <person name="Grigoriev I.V."/>
        </authorList>
    </citation>
    <scope>NUCLEOTIDE SEQUENCE</scope>
    <source>
        <strain evidence="4">AH 44721</strain>
    </source>
</reference>
<dbReference type="PANTHER" id="PTHR12993">
    <property type="entry name" value="N-ACETYLGLUCOSAMINYL-PHOSPHATIDYLINOSITOL DE-N-ACETYLASE-RELATED"/>
    <property type="match status" value="1"/>
</dbReference>
<protein>
    <recommendedName>
        <fullName evidence="2">N-acetylglucosaminylphosphatidylinositol deacetylase</fullName>
        <ecNumber evidence="2">3.5.1.89</ecNumber>
    </recommendedName>
</protein>
<sequence>MISTSAIVVLIVSIVLGALYKPLDSNGLFATQKPREWDITSKNILLVTAHPDDETMFFAPTILSLQRKADVNLYHLCLSNGNAEGLGETRRRELDHSLDILGIPLTKRWLINHPDLQDNQTASWNADVIARSLEPYVLDLNVDTILTFDQDGVSSHPNHKSIPEGVKLLIQNVRGKSTAHPRLYTLVSVSLPLKYISFVSGALTKLDISRYLFTLQLEFLVIRVLGIWYPDLLNPAIPRNPEAHAMPTFVLGYQGYLKALEAMKAHESQLVWFRYLYVAFSRYMWVNTYSQVHVQL</sequence>
<evidence type="ECO:0000313" key="5">
    <source>
        <dbReference type="Proteomes" id="UP000724874"/>
    </source>
</evidence>
<name>A0A9P5TMA2_GYMJU</name>
<dbReference type="EC" id="3.5.1.89" evidence="2"/>
<evidence type="ECO:0000256" key="1">
    <source>
        <dbReference type="ARBA" id="ARBA00006066"/>
    </source>
</evidence>
<keyword evidence="3" id="KW-0732">Signal</keyword>
<organism evidence="4 5">
    <name type="scientific">Gymnopilus junonius</name>
    <name type="common">Spectacular rustgill mushroom</name>
    <name type="synonym">Gymnopilus spectabilis subsp. junonius</name>
    <dbReference type="NCBI Taxonomy" id="109634"/>
    <lineage>
        <taxon>Eukaryota</taxon>
        <taxon>Fungi</taxon>
        <taxon>Dikarya</taxon>
        <taxon>Basidiomycota</taxon>
        <taxon>Agaricomycotina</taxon>
        <taxon>Agaricomycetes</taxon>
        <taxon>Agaricomycetidae</taxon>
        <taxon>Agaricales</taxon>
        <taxon>Agaricineae</taxon>
        <taxon>Hymenogastraceae</taxon>
        <taxon>Gymnopilus</taxon>
    </lineage>
</organism>
<dbReference type="GO" id="GO:0000225">
    <property type="term" value="F:N-acetylglucosaminylphosphatidylinositol deacetylase activity"/>
    <property type="evidence" value="ECO:0007669"/>
    <property type="project" value="UniProtKB-EC"/>
</dbReference>
<dbReference type="Pfam" id="PF02585">
    <property type="entry name" value="PIG-L"/>
    <property type="match status" value="1"/>
</dbReference>
<dbReference type="InterPro" id="IPR024078">
    <property type="entry name" value="LmbE-like_dom_sf"/>
</dbReference>
<feature type="chain" id="PRO_5040431081" description="N-acetylglucosaminylphosphatidylinositol deacetylase" evidence="3">
    <location>
        <begin position="18"/>
        <end position="296"/>
    </location>
</feature>
<dbReference type="PANTHER" id="PTHR12993:SF11">
    <property type="entry name" value="N-ACETYLGLUCOSAMINYL-PHOSPHATIDYLINOSITOL DE-N-ACETYLASE"/>
    <property type="match status" value="1"/>
</dbReference>
<dbReference type="Proteomes" id="UP000724874">
    <property type="component" value="Unassembled WGS sequence"/>
</dbReference>
<comment type="similarity">
    <text evidence="1">Belongs to the PIGL family.</text>
</comment>
<evidence type="ECO:0000256" key="3">
    <source>
        <dbReference type="SAM" id="SignalP"/>
    </source>
</evidence>
<dbReference type="SUPFAM" id="SSF102588">
    <property type="entry name" value="LmbE-like"/>
    <property type="match status" value="1"/>
</dbReference>
<evidence type="ECO:0000313" key="4">
    <source>
        <dbReference type="EMBL" id="KAF8893224.1"/>
    </source>
</evidence>
<dbReference type="GO" id="GO:0005783">
    <property type="term" value="C:endoplasmic reticulum"/>
    <property type="evidence" value="ECO:0007669"/>
    <property type="project" value="TreeGrafter"/>
</dbReference>
<dbReference type="Gene3D" id="3.40.50.10320">
    <property type="entry name" value="LmbE-like"/>
    <property type="match status" value="1"/>
</dbReference>
<proteinExistence type="inferred from homology"/>
<gene>
    <name evidence="4" type="ORF">CPB84DRAFT_1326549</name>
</gene>
<dbReference type="AlphaFoldDB" id="A0A9P5TMA2"/>
<keyword evidence="5" id="KW-1185">Reference proteome</keyword>
<dbReference type="OrthoDB" id="440160at2759"/>
<evidence type="ECO:0000256" key="2">
    <source>
        <dbReference type="ARBA" id="ARBA00012176"/>
    </source>
</evidence>
<dbReference type="InterPro" id="IPR003737">
    <property type="entry name" value="GlcNAc_PI_deacetylase-related"/>
</dbReference>